<dbReference type="SUPFAM" id="SSF53041">
    <property type="entry name" value="Resolvase-like"/>
    <property type="match status" value="1"/>
</dbReference>
<reference evidence="4" key="1">
    <citation type="submission" date="2022-04" db="EMBL/GenBank/DDBJ databases">
        <title>Roseomonas acroporae sp. nov., isolated from coral Acropora digitifera.</title>
        <authorList>
            <person name="Sun H."/>
        </authorList>
    </citation>
    <scope>NUCLEOTIDE SEQUENCE</scope>
    <source>
        <strain evidence="4">NAR14</strain>
    </source>
</reference>
<evidence type="ECO:0000256" key="2">
    <source>
        <dbReference type="ARBA" id="ARBA00023172"/>
    </source>
</evidence>
<dbReference type="AlphaFoldDB" id="A0A9X1YBW3"/>
<evidence type="ECO:0000313" key="4">
    <source>
        <dbReference type="EMBL" id="MCK8786880.1"/>
    </source>
</evidence>
<dbReference type="PANTHER" id="PTHR30461">
    <property type="entry name" value="DNA-INVERTASE FROM LAMBDOID PROPHAGE"/>
    <property type="match status" value="1"/>
</dbReference>
<dbReference type="SMART" id="SM00857">
    <property type="entry name" value="Resolvase"/>
    <property type="match status" value="1"/>
</dbReference>
<dbReference type="Pfam" id="PF00239">
    <property type="entry name" value="Resolvase"/>
    <property type="match status" value="1"/>
</dbReference>
<dbReference type="CDD" id="cd00338">
    <property type="entry name" value="Ser_Recombinase"/>
    <property type="match status" value="1"/>
</dbReference>
<name>A0A9X1YBW3_9PROT</name>
<dbReference type="Gene3D" id="3.40.50.1390">
    <property type="entry name" value="Resolvase, N-terminal catalytic domain"/>
    <property type="match status" value="1"/>
</dbReference>
<evidence type="ECO:0000256" key="1">
    <source>
        <dbReference type="ARBA" id="ARBA00023125"/>
    </source>
</evidence>
<gene>
    <name evidence="4" type="ORF">M0638_21125</name>
</gene>
<keyword evidence="5" id="KW-1185">Reference proteome</keyword>
<dbReference type="GO" id="GO:0003677">
    <property type="term" value="F:DNA binding"/>
    <property type="evidence" value="ECO:0007669"/>
    <property type="project" value="UniProtKB-KW"/>
</dbReference>
<proteinExistence type="predicted"/>
<feature type="domain" description="Resolvase/invertase-type recombinase catalytic" evidence="3">
    <location>
        <begin position="1"/>
        <end position="132"/>
    </location>
</feature>
<protein>
    <submittedName>
        <fullName evidence="4">Recombinase family protein</fullName>
    </submittedName>
</protein>
<dbReference type="Proteomes" id="UP001139516">
    <property type="component" value="Unassembled WGS sequence"/>
</dbReference>
<keyword evidence="1" id="KW-0238">DNA-binding</keyword>
<organism evidence="4 5">
    <name type="scientific">Roseomonas acroporae</name>
    <dbReference type="NCBI Taxonomy" id="2937791"/>
    <lineage>
        <taxon>Bacteria</taxon>
        <taxon>Pseudomonadati</taxon>
        <taxon>Pseudomonadota</taxon>
        <taxon>Alphaproteobacteria</taxon>
        <taxon>Acetobacterales</taxon>
        <taxon>Roseomonadaceae</taxon>
        <taxon>Roseomonas</taxon>
    </lineage>
</organism>
<dbReference type="EMBL" id="JALPRX010000099">
    <property type="protein sequence ID" value="MCK8786880.1"/>
    <property type="molecule type" value="Genomic_DNA"/>
</dbReference>
<dbReference type="InterPro" id="IPR036162">
    <property type="entry name" value="Resolvase-like_N_sf"/>
</dbReference>
<sequence length="214" mass="22745">MSTDRQGRSGLGLDAQRAAVDRHAAATGGIVCASFEEVESGKRSDRPQLAAAMAESRARRAVLLIAKLDRLARDAHFLLGLEKAGVEFLAVDMPHANRLTIGIMALVAEEEARAISARTRAALAAAKMRGVVLGNPRLQAGDKIVAALASNVWKRDAAKRAAEVLPYIVAARRAGATSLREIAAALTARGVRTPRGKEIWGASQVRRVLARQAD</sequence>
<dbReference type="GO" id="GO:0000150">
    <property type="term" value="F:DNA strand exchange activity"/>
    <property type="evidence" value="ECO:0007669"/>
    <property type="project" value="InterPro"/>
</dbReference>
<keyword evidence="2" id="KW-0233">DNA recombination</keyword>
<dbReference type="PANTHER" id="PTHR30461:SF2">
    <property type="entry name" value="SERINE RECOMBINASE PINE-RELATED"/>
    <property type="match status" value="1"/>
</dbReference>
<comment type="caution">
    <text evidence="4">The sequence shown here is derived from an EMBL/GenBank/DDBJ whole genome shotgun (WGS) entry which is preliminary data.</text>
</comment>
<dbReference type="InterPro" id="IPR006119">
    <property type="entry name" value="Resolv_N"/>
</dbReference>
<evidence type="ECO:0000259" key="3">
    <source>
        <dbReference type="SMART" id="SM00857"/>
    </source>
</evidence>
<dbReference type="InterPro" id="IPR050639">
    <property type="entry name" value="SSR_resolvase"/>
</dbReference>
<accession>A0A9X1YBW3</accession>
<dbReference type="InterPro" id="IPR011109">
    <property type="entry name" value="DNA_bind_recombinase_dom"/>
</dbReference>
<dbReference type="Pfam" id="PF07508">
    <property type="entry name" value="Recombinase"/>
    <property type="match status" value="1"/>
</dbReference>
<evidence type="ECO:0000313" key="5">
    <source>
        <dbReference type="Proteomes" id="UP001139516"/>
    </source>
</evidence>